<dbReference type="AlphaFoldDB" id="A0AAN9RTY9"/>
<organism evidence="1 2">
    <name type="scientific">Psophocarpus tetragonolobus</name>
    <name type="common">Winged bean</name>
    <name type="synonym">Dolichos tetragonolobus</name>
    <dbReference type="NCBI Taxonomy" id="3891"/>
    <lineage>
        <taxon>Eukaryota</taxon>
        <taxon>Viridiplantae</taxon>
        <taxon>Streptophyta</taxon>
        <taxon>Embryophyta</taxon>
        <taxon>Tracheophyta</taxon>
        <taxon>Spermatophyta</taxon>
        <taxon>Magnoliopsida</taxon>
        <taxon>eudicotyledons</taxon>
        <taxon>Gunneridae</taxon>
        <taxon>Pentapetalae</taxon>
        <taxon>rosids</taxon>
        <taxon>fabids</taxon>
        <taxon>Fabales</taxon>
        <taxon>Fabaceae</taxon>
        <taxon>Papilionoideae</taxon>
        <taxon>50 kb inversion clade</taxon>
        <taxon>NPAAA clade</taxon>
        <taxon>indigoferoid/millettioid clade</taxon>
        <taxon>Phaseoleae</taxon>
        <taxon>Psophocarpus</taxon>
    </lineage>
</organism>
<gene>
    <name evidence="1" type="ORF">VNO78_28819</name>
</gene>
<name>A0AAN9RTY9_PSOTE</name>
<reference evidence="1 2" key="1">
    <citation type="submission" date="2024-01" db="EMBL/GenBank/DDBJ databases">
        <title>The genomes of 5 underutilized Papilionoideae crops provide insights into root nodulation and disease resistanc.</title>
        <authorList>
            <person name="Jiang F."/>
        </authorList>
    </citation>
    <scope>NUCLEOTIDE SEQUENCE [LARGE SCALE GENOMIC DNA]</scope>
    <source>
        <strain evidence="1">DUOXIRENSHENG_FW03</strain>
        <tissue evidence="1">Leaves</tissue>
    </source>
</reference>
<evidence type="ECO:0000313" key="2">
    <source>
        <dbReference type="Proteomes" id="UP001386955"/>
    </source>
</evidence>
<comment type="caution">
    <text evidence="1">The sequence shown here is derived from an EMBL/GenBank/DDBJ whole genome shotgun (WGS) entry which is preliminary data.</text>
</comment>
<dbReference type="Proteomes" id="UP001386955">
    <property type="component" value="Unassembled WGS sequence"/>
</dbReference>
<accession>A0AAN9RTY9</accession>
<dbReference type="EMBL" id="JAYMYS010000008">
    <property type="protein sequence ID" value="KAK7383148.1"/>
    <property type="molecule type" value="Genomic_DNA"/>
</dbReference>
<evidence type="ECO:0000313" key="1">
    <source>
        <dbReference type="EMBL" id="KAK7383148.1"/>
    </source>
</evidence>
<sequence>MDFFIHCSYYFGLGRVPPPPYWNWNLNSRCTVNVTVERHCAKVALSTCLLDLPLVWHGGRAYGELGFQGTGCFKCPVVFALLVSFWI</sequence>
<keyword evidence="2" id="KW-1185">Reference proteome</keyword>
<proteinExistence type="predicted"/>
<protein>
    <submittedName>
        <fullName evidence="1">Uncharacterized protein</fullName>
    </submittedName>
</protein>